<dbReference type="SUPFAM" id="SSF53850">
    <property type="entry name" value="Periplasmic binding protein-like II"/>
    <property type="match status" value="1"/>
</dbReference>
<proteinExistence type="predicted"/>
<dbReference type="PANTHER" id="PTHR37945:SF1">
    <property type="entry name" value="EXTRACELLULAR TUNGSTATE BINDING PROTEIN"/>
    <property type="match status" value="1"/>
</dbReference>
<keyword evidence="1" id="KW-0732">Signal</keyword>
<reference evidence="3 4" key="1">
    <citation type="submission" date="2016-06" db="EMBL/GenBank/DDBJ databases">
        <title>Adaptive Radiation by Waves of Gene Transfer Leads to Fine-Scale Resource Partitioning in Marine Microbes.</title>
        <authorList>
            <person name="Hehemann J.-H."/>
            <person name="Arevalo P."/>
            <person name="Datta M.S."/>
            <person name="Yu X."/>
            <person name="Corzett C."/>
            <person name="Henschel A."/>
            <person name="Preheim S.P."/>
            <person name="Timberlake S."/>
            <person name="Alm E.J."/>
            <person name="Polz M.F."/>
        </authorList>
    </citation>
    <scope>NUCLEOTIDE SEQUENCE [LARGE SCALE GENOMIC DNA]</scope>
    <source>
        <strain evidence="3 4">FF50</strain>
    </source>
</reference>
<gene>
    <name evidence="3" type="ORF">A6E01_07750</name>
</gene>
<feature type="signal peptide" evidence="1">
    <location>
        <begin position="1"/>
        <end position="38"/>
    </location>
</feature>
<evidence type="ECO:0000256" key="1">
    <source>
        <dbReference type="SAM" id="SignalP"/>
    </source>
</evidence>
<evidence type="ECO:0000313" key="3">
    <source>
        <dbReference type="EMBL" id="ANO33108.1"/>
    </source>
</evidence>
<evidence type="ECO:0000313" key="4">
    <source>
        <dbReference type="Proteomes" id="UP000092018"/>
    </source>
</evidence>
<dbReference type="EMBL" id="CP016177">
    <property type="protein sequence ID" value="ANO33108.1"/>
    <property type="molecule type" value="Genomic_DNA"/>
</dbReference>
<evidence type="ECO:0000259" key="2">
    <source>
        <dbReference type="Pfam" id="PF12849"/>
    </source>
</evidence>
<feature type="chain" id="PRO_5042905346" evidence="1">
    <location>
        <begin position="39"/>
        <end position="287"/>
    </location>
</feature>
<dbReference type="Pfam" id="PF12849">
    <property type="entry name" value="PBP_like_2"/>
    <property type="match status" value="1"/>
</dbReference>
<dbReference type="RefSeq" id="WP_065209993.1">
    <property type="nucleotide sequence ID" value="NZ_CP016177.1"/>
</dbReference>
<protein>
    <submittedName>
        <fullName evidence="3">Tungsten ABC transporter substrate-binding protein</fullName>
    </submittedName>
</protein>
<dbReference type="AlphaFoldDB" id="A0AAN1CS20"/>
<dbReference type="Proteomes" id="UP000092018">
    <property type="component" value="Chromosome 1"/>
</dbReference>
<dbReference type="InterPro" id="IPR024370">
    <property type="entry name" value="PBP_domain"/>
</dbReference>
<accession>A0AAN1CS20</accession>
<dbReference type="PANTHER" id="PTHR37945">
    <property type="entry name" value="EXTRACELLULAR TUNGSTATE BINDING PROTEIN"/>
    <property type="match status" value="1"/>
</dbReference>
<dbReference type="KEGG" id="vbr:A6E01_07750"/>
<sequence>MFLKPLFQRIRKLQHTQKRAALLAALSSLILVTAPAHADSQSLRMATTTSTYHSGLLDYLLPTFTKDTGYEVQLLVTGSGKALKMGEMGDVDIVLTHSPKAEKAFLDAEFGVDARSVMYNDFILVGPKDNPAKLSETDTAASGLTKIADSKSVFISRGDDSGTHKKELSLWEAGNGTHEWDNYRSIGQGMGPTLNMSSELQGYTLTDRGTWLAYQEALDLAIWVQGDPALFNQYQIIRVNPKRYPDLNIDGAKALSDWIVSDKAQDLIDQFQVKGEKLFTADAKTSN</sequence>
<organism evidence="3 4">
    <name type="scientific">Vibrio breoganii</name>
    <dbReference type="NCBI Taxonomy" id="553239"/>
    <lineage>
        <taxon>Bacteria</taxon>
        <taxon>Pseudomonadati</taxon>
        <taxon>Pseudomonadota</taxon>
        <taxon>Gammaproteobacteria</taxon>
        <taxon>Vibrionales</taxon>
        <taxon>Vibrionaceae</taxon>
        <taxon>Vibrio</taxon>
    </lineage>
</organism>
<name>A0AAN1CS20_9VIBR</name>
<dbReference type="InterPro" id="IPR052738">
    <property type="entry name" value="ABC-Tungstate_binding"/>
</dbReference>
<dbReference type="Gene3D" id="3.40.190.10">
    <property type="entry name" value="Periplasmic binding protein-like II"/>
    <property type="match status" value="2"/>
</dbReference>
<feature type="domain" description="PBP" evidence="2">
    <location>
        <begin position="39"/>
        <end position="263"/>
    </location>
</feature>